<accession>A0A0G0QDL5</accession>
<dbReference type="STRING" id="1619037.UT67_C0002G0030"/>
<evidence type="ECO:0000313" key="2">
    <source>
        <dbReference type="Proteomes" id="UP000034855"/>
    </source>
</evidence>
<sequence>MAHKDIRIPFEIKGRRFEAVGGFPNNGKLLMVDGDKTLVHMLRAKKSCVIRNEDATFISEHFDQLPDEFKQDEYELVTGVLVHLSSMPKRKKAALYFTLYRGMWEGRMHDMGYYFSYNCLVLCRLP</sequence>
<name>A0A0G0QDL5_9BACT</name>
<dbReference type="AlphaFoldDB" id="A0A0G0QDL5"/>
<evidence type="ECO:0000313" key="1">
    <source>
        <dbReference type="EMBL" id="KKR35406.1"/>
    </source>
</evidence>
<proteinExistence type="predicted"/>
<dbReference type="Proteomes" id="UP000034855">
    <property type="component" value="Unassembled WGS sequence"/>
</dbReference>
<comment type="caution">
    <text evidence="1">The sequence shown here is derived from an EMBL/GenBank/DDBJ whole genome shotgun (WGS) entry which is preliminary data.</text>
</comment>
<reference evidence="1 2" key="1">
    <citation type="journal article" date="2015" name="Nature">
        <title>rRNA introns, odd ribosomes, and small enigmatic genomes across a large radiation of phyla.</title>
        <authorList>
            <person name="Brown C.T."/>
            <person name="Hug L.A."/>
            <person name="Thomas B.C."/>
            <person name="Sharon I."/>
            <person name="Castelle C.J."/>
            <person name="Singh A."/>
            <person name="Wilkins M.J."/>
            <person name="Williams K.H."/>
            <person name="Banfield J.F."/>
        </authorList>
    </citation>
    <scope>NUCLEOTIDE SEQUENCE [LARGE SCALE GENOMIC DNA]</scope>
</reference>
<protein>
    <submittedName>
        <fullName evidence="1">Uncharacterized protein</fullName>
    </submittedName>
</protein>
<dbReference type="EMBL" id="LBXR01000002">
    <property type="protein sequence ID" value="KKR35406.1"/>
    <property type="molecule type" value="Genomic_DNA"/>
</dbReference>
<gene>
    <name evidence="1" type="ORF">UT67_C0002G0030</name>
</gene>
<organism evidence="1 2">
    <name type="scientific">Candidatus Magasanikbacteria bacterium GW2011_GWA2_40_10</name>
    <dbReference type="NCBI Taxonomy" id="1619037"/>
    <lineage>
        <taxon>Bacteria</taxon>
        <taxon>Candidatus Magasanikiibacteriota</taxon>
    </lineage>
</organism>